<name>A0A4C1YJ28_EUMVA</name>
<organism evidence="2 3">
    <name type="scientific">Eumeta variegata</name>
    <name type="common">Bagworm moth</name>
    <name type="synonym">Eumeta japonica</name>
    <dbReference type="NCBI Taxonomy" id="151549"/>
    <lineage>
        <taxon>Eukaryota</taxon>
        <taxon>Metazoa</taxon>
        <taxon>Ecdysozoa</taxon>
        <taxon>Arthropoda</taxon>
        <taxon>Hexapoda</taxon>
        <taxon>Insecta</taxon>
        <taxon>Pterygota</taxon>
        <taxon>Neoptera</taxon>
        <taxon>Endopterygota</taxon>
        <taxon>Lepidoptera</taxon>
        <taxon>Glossata</taxon>
        <taxon>Ditrysia</taxon>
        <taxon>Tineoidea</taxon>
        <taxon>Psychidae</taxon>
        <taxon>Oiketicinae</taxon>
        <taxon>Eumeta</taxon>
    </lineage>
</organism>
<reference evidence="2 3" key="1">
    <citation type="journal article" date="2019" name="Commun. Biol.">
        <title>The bagworm genome reveals a unique fibroin gene that provides high tensile strength.</title>
        <authorList>
            <person name="Kono N."/>
            <person name="Nakamura H."/>
            <person name="Ohtoshi R."/>
            <person name="Tomita M."/>
            <person name="Numata K."/>
            <person name="Arakawa K."/>
        </authorList>
    </citation>
    <scope>NUCLEOTIDE SEQUENCE [LARGE SCALE GENOMIC DNA]</scope>
</reference>
<accession>A0A4C1YJ28</accession>
<dbReference type="Proteomes" id="UP000299102">
    <property type="component" value="Unassembled WGS sequence"/>
</dbReference>
<keyword evidence="3" id="KW-1185">Reference proteome</keyword>
<protein>
    <submittedName>
        <fullName evidence="2">Uncharacterized protein</fullName>
    </submittedName>
</protein>
<evidence type="ECO:0000256" key="1">
    <source>
        <dbReference type="SAM" id="MobiDB-lite"/>
    </source>
</evidence>
<evidence type="ECO:0000313" key="2">
    <source>
        <dbReference type="EMBL" id="GBP75050.1"/>
    </source>
</evidence>
<sequence>MIDHAVNTGVVPAVNSSPDSVLDFNSAHALSFRFRRPFRSIDPAIDFNSNYTFDHDNVVPSSRSTTTTWSRHHSRRRQRGHVIAVDYDPTPAPEPGTIPFLIPISIAMPISSLSGLSYIRIVPTLRYGWQRRRRPSTGTRIQDSNRQLNWGEDLEKTKTQCPHEEMRERSLLNEKIKVTGWIFQKKNKKQQHARGFNPHSSPRCALGSDRRHRVYTCRRRLPSDKCVAFEPAGTGLDSERGRVDRAFNLGQIIPRGPCHTEHIKSSVADALIGLSGVISGPQLAPSLNIHCWTYASLFPKLLRHSPGPPGGQRGANKRVARDPESASLPRGRWWSLIMEEA</sequence>
<proteinExistence type="predicted"/>
<comment type="caution">
    <text evidence="2">The sequence shown here is derived from an EMBL/GenBank/DDBJ whole genome shotgun (WGS) entry which is preliminary data.</text>
</comment>
<dbReference type="AlphaFoldDB" id="A0A4C1YJ28"/>
<evidence type="ECO:0000313" key="3">
    <source>
        <dbReference type="Proteomes" id="UP000299102"/>
    </source>
</evidence>
<feature type="region of interest" description="Disordered" evidence="1">
    <location>
        <begin position="305"/>
        <end position="324"/>
    </location>
</feature>
<gene>
    <name evidence="2" type="ORF">EVAR_48730_1</name>
</gene>
<dbReference type="EMBL" id="BGZK01001234">
    <property type="protein sequence ID" value="GBP75050.1"/>
    <property type="molecule type" value="Genomic_DNA"/>
</dbReference>